<dbReference type="STRING" id="6185.A0A095BV65"/>
<organism evidence="2">
    <name type="scientific">Schistosoma haematobium</name>
    <name type="common">Blood fluke</name>
    <dbReference type="NCBI Taxonomy" id="6185"/>
    <lineage>
        <taxon>Eukaryota</taxon>
        <taxon>Metazoa</taxon>
        <taxon>Spiralia</taxon>
        <taxon>Lophotrochozoa</taxon>
        <taxon>Platyhelminthes</taxon>
        <taxon>Trematoda</taxon>
        <taxon>Digenea</taxon>
        <taxon>Strigeidida</taxon>
        <taxon>Schistosomatoidea</taxon>
        <taxon>Schistosomatidae</taxon>
        <taxon>Schistosoma</taxon>
    </lineage>
</organism>
<evidence type="ECO:0000256" key="1">
    <source>
        <dbReference type="SAM" id="MobiDB-lite"/>
    </source>
</evidence>
<sequence>MEFNNLKTLEHISLNKKDELTDKDSFTQQCIAPLSIGESLQTSSSTNSLASSFDSKTSLSSWNSSESYSQIPSKSEQYHLPLNTNMNNKLIHSINTSQLNFEKVSLLTHEQLQSSNNLDKINWSSDLPQKSKRVGRHIKKFFHRLMTNPKSQIAEQINLFIECTKASSDRGPYRTMQSIRQFINGMTNYLLKNPYLGLPKAVEREKKELNEFGYVNVGFHLESALQRYILKPLHLHVIKQLEQEQVKNTDLSNLQIKVQKLCDPEIRASDLGIQLLKYA</sequence>
<accession>A0A095BV65</accession>
<name>A0A095BV65_SCHHA</name>
<evidence type="ECO:0000313" key="2">
    <source>
        <dbReference type="EMBL" id="KGB32828.1"/>
    </source>
</evidence>
<dbReference type="AlphaFoldDB" id="A0A095BV65"/>
<gene>
    <name evidence="2" type="ORF">MS3_00984</name>
</gene>
<reference evidence="2" key="1">
    <citation type="journal article" date="2012" name="Nat. Genet.">
        <title>Whole-genome sequence of Schistosoma haematobium.</title>
        <authorList>
            <person name="Young N.D."/>
            <person name="Jex A.R."/>
            <person name="Li B."/>
            <person name="Liu S."/>
            <person name="Yang L."/>
            <person name="Xiong Z."/>
            <person name="Li Y."/>
            <person name="Cantacessi C."/>
            <person name="Hall R.S."/>
            <person name="Xu X."/>
            <person name="Chen F."/>
            <person name="Wu X."/>
            <person name="Zerlotini A."/>
            <person name="Oliveira G."/>
            <person name="Hofmann A."/>
            <person name="Zhang G."/>
            <person name="Fang X."/>
            <person name="Kang Y."/>
            <person name="Campbell B.E."/>
            <person name="Loukas A."/>
            <person name="Ranganathan S."/>
            <person name="Rollinson D."/>
            <person name="Rinaldi G."/>
            <person name="Brindley P.J."/>
            <person name="Yang H."/>
            <person name="Wang J."/>
            <person name="Wang J."/>
            <person name="Gasser R.B."/>
        </authorList>
    </citation>
    <scope>NUCLEOTIDE SEQUENCE [LARGE SCALE GENOMIC DNA]</scope>
</reference>
<dbReference type="EMBL" id="KL250519">
    <property type="protein sequence ID" value="KGB32828.1"/>
    <property type="molecule type" value="Genomic_DNA"/>
</dbReference>
<protein>
    <submittedName>
        <fullName evidence="2">Protein sprint</fullName>
    </submittedName>
</protein>
<feature type="region of interest" description="Disordered" evidence="1">
    <location>
        <begin position="42"/>
        <end position="65"/>
    </location>
</feature>
<dbReference type="Pfam" id="PF23268">
    <property type="entry name" value="RIN1"/>
    <property type="match status" value="1"/>
</dbReference>
<proteinExistence type="predicted"/>